<sequence length="192" mass="22162">MMLLAVYNQHCCLEVIGMKWSIHQLRKHRGDRIPLDQVIDLKSIIQRDDSIRAIGPIRLTGYAEIEKDCIDLQLHIEGEVTVPCARTWEDAIWSFALDTFERFSWEEELLQRDETIHPVEQNTVDVRSILEDLIIVSIPLQVYAEGAEDLTYKEGKGWTYMLAEEPEEAIEEEQAVDPRLAALAKLLQSDEE</sequence>
<keyword evidence="2" id="KW-1185">Reference proteome</keyword>
<protein>
    <submittedName>
        <fullName evidence="1">DUF177 domain-containing protein</fullName>
    </submittedName>
</protein>
<dbReference type="Proteomes" id="UP000622653">
    <property type="component" value="Unassembled WGS sequence"/>
</dbReference>
<gene>
    <name evidence="1" type="ORF">IRY55_00655</name>
</gene>
<evidence type="ECO:0000313" key="1">
    <source>
        <dbReference type="EMBL" id="MBF4499853.1"/>
    </source>
</evidence>
<comment type="caution">
    <text evidence="1">The sequence shown here is derived from an EMBL/GenBank/DDBJ whole genome shotgun (WGS) entry which is preliminary data.</text>
</comment>
<dbReference type="AlphaFoldDB" id="A0A8J7GJC2"/>
<name>A0A8J7GJC2_9BACL</name>
<organism evidence="1 2">
    <name type="scientific">Savagea serpentis</name>
    <dbReference type="NCBI Taxonomy" id="2785297"/>
    <lineage>
        <taxon>Bacteria</taxon>
        <taxon>Bacillati</taxon>
        <taxon>Bacillota</taxon>
        <taxon>Bacilli</taxon>
        <taxon>Bacillales</taxon>
        <taxon>Caryophanaceae</taxon>
        <taxon>Savagea</taxon>
    </lineage>
</organism>
<reference evidence="1" key="1">
    <citation type="submission" date="2020-11" db="EMBL/GenBank/DDBJ databases">
        <title>Multidrug resistant novel bacterium Savagea serpentis sp. nov., isolated from the scats of a vine snake (Ahaetulla nasuta).</title>
        <authorList>
            <person name="Venkata Ramana V."/>
            <person name="Vikas Patil S."/>
            <person name="Yogita Lugani V."/>
        </authorList>
    </citation>
    <scope>NUCLEOTIDE SEQUENCE</scope>
    <source>
        <strain evidence="1">SN6</strain>
    </source>
</reference>
<proteinExistence type="predicted"/>
<accession>A0A8J7GJC2</accession>
<dbReference type="InterPro" id="IPR003772">
    <property type="entry name" value="YceD"/>
</dbReference>
<dbReference type="EMBL" id="JADKPV010000001">
    <property type="protein sequence ID" value="MBF4499853.1"/>
    <property type="molecule type" value="Genomic_DNA"/>
</dbReference>
<evidence type="ECO:0000313" key="2">
    <source>
        <dbReference type="Proteomes" id="UP000622653"/>
    </source>
</evidence>
<dbReference type="Pfam" id="PF02620">
    <property type="entry name" value="YceD"/>
    <property type="match status" value="1"/>
</dbReference>